<gene>
    <name evidence="2" type="ORF">SAMN04488062_101343</name>
</gene>
<reference evidence="3" key="1">
    <citation type="submission" date="2016-10" db="EMBL/GenBank/DDBJ databases">
        <authorList>
            <person name="Varghese N."/>
            <person name="Submissions S."/>
        </authorList>
    </citation>
    <scope>NUCLEOTIDE SEQUENCE [LARGE SCALE GENOMIC DNA]</scope>
    <source>
        <strain evidence="3">CGMCC 1.2747</strain>
    </source>
</reference>
<organism evidence="2 3">
    <name type="scientific">Flavobacterium omnivorum</name>
    <dbReference type="NCBI Taxonomy" id="178355"/>
    <lineage>
        <taxon>Bacteria</taxon>
        <taxon>Pseudomonadati</taxon>
        <taxon>Bacteroidota</taxon>
        <taxon>Flavobacteriia</taxon>
        <taxon>Flavobacteriales</taxon>
        <taxon>Flavobacteriaceae</taxon>
        <taxon>Flavobacterium</taxon>
    </lineage>
</organism>
<dbReference type="EMBL" id="FNDB01000001">
    <property type="protein sequence ID" value="SDG67549.1"/>
    <property type="molecule type" value="Genomic_DNA"/>
</dbReference>
<feature type="transmembrane region" description="Helical" evidence="1">
    <location>
        <begin position="29"/>
        <end position="47"/>
    </location>
</feature>
<feature type="transmembrane region" description="Helical" evidence="1">
    <location>
        <begin position="7"/>
        <end position="23"/>
    </location>
</feature>
<dbReference type="AlphaFoldDB" id="A0A1G7W6V6"/>
<keyword evidence="1" id="KW-1133">Transmembrane helix</keyword>
<evidence type="ECO:0000256" key="1">
    <source>
        <dbReference type="SAM" id="Phobius"/>
    </source>
</evidence>
<dbReference type="RefSeq" id="WP_091254336.1">
    <property type="nucleotide sequence ID" value="NZ_FNDB01000001.1"/>
</dbReference>
<protein>
    <submittedName>
        <fullName evidence="2">Uncharacterized protein</fullName>
    </submittedName>
</protein>
<feature type="transmembrane region" description="Helical" evidence="1">
    <location>
        <begin position="86"/>
        <end position="104"/>
    </location>
</feature>
<dbReference type="Proteomes" id="UP000199274">
    <property type="component" value="Unassembled WGS sequence"/>
</dbReference>
<feature type="transmembrane region" description="Helical" evidence="1">
    <location>
        <begin position="54"/>
        <end position="74"/>
    </location>
</feature>
<sequence length="112" mass="12742">MKKGSFKFQYILAVLYGMGTFYLTSKEALLITFGAFLVAGGLFGFIWPRESWRWGLWLLGPLFVLMSFSILFAGQLDVFIKKDLPSLMVAAVSSFLGSFIFARVKRRSRNRP</sequence>
<keyword evidence="1" id="KW-0472">Membrane</keyword>
<keyword evidence="1" id="KW-0812">Transmembrane</keyword>
<name>A0A1G7W6V6_9FLAO</name>
<evidence type="ECO:0000313" key="3">
    <source>
        <dbReference type="Proteomes" id="UP000199274"/>
    </source>
</evidence>
<keyword evidence="3" id="KW-1185">Reference proteome</keyword>
<proteinExistence type="predicted"/>
<accession>A0A1G7W6V6</accession>
<evidence type="ECO:0000313" key="2">
    <source>
        <dbReference type="EMBL" id="SDG67549.1"/>
    </source>
</evidence>
<dbReference type="OrthoDB" id="9837091at2"/>